<dbReference type="RefSeq" id="WP_079179448.1">
    <property type="nucleotide sequence ID" value="NZ_CP108277.1"/>
</dbReference>
<reference evidence="3 4" key="1">
    <citation type="submission" date="2016-11" db="EMBL/GenBank/DDBJ databases">
        <authorList>
            <person name="Jaros S."/>
            <person name="Januszkiewicz K."/>
            <person name="Wedrychowicz H."/>
        </authorList>
    </citation>
    <scope>NUCLEOTIDE SEQUENCE [LARGE SCALE GENOMIC DNA]</scope>
    <source>
        <strain evidence="3 4">OK807</strain>
    </source>
</reference>
<protein>
    <submittedName>
        <fullName evidence="3">Prenyltransferase and squalene oxidase repeat-containing protein</fullName>
    </submittedName>
</protein>
<sequence>MSISTPIGTSYTERATSLVARADQDRWGSVRPSLYETARVLSAAPWLPGEPQRITYLLEQQAPDGSWGEGPLPYRLLPTLSGVEAALAVLRRGTASAEGTGRLTTAVNRGLDVLRSLPPVGPWPDTAAAEILVPSLIAKINEKLGSPATGEDMPSFGGRRLAVPGGFHESAPASVARRYESAGSLPIKFHHTFEGIDSYIPPALVPDVEGLLGSSPAATAARAMRSPDTTAKAVADLTAVAQRYGGLFPEAAPLRVVERLWVAAALARAHLPVAALPTVRGWAEEIYDSQGVRGAPGLMTDADDTAMAVLVASLVGLPYDPAPLDLFHNGSHYDCYIGEDTGSVTANAHALQALVSYLRRCPTAEHTYGPRAAKLCDWLTGQQRPEGHWTDKWHASPYYATARSVTALAQYGGHQASRAVRRAAAWTTETQRADGSWGVWGSTVEETAYAVKILLSAATPTPQPQHTRALDLAETYLRTASHPSHQHPALWHDKTLYAPTAVIEAEVLAARELLRARRAAACTEADVERTDA</sequence>
<dbReference type="PANTHER" id="PTHR31739">
    <property type="entry name" value="ENT-COPALYL DIPHOSPHATE SYNTHASE, CHLOROPLASTIC"/>
    <property type="match status" value="1"/>
</dbReference>
<dbReference type="Gene3D" id="1.50.10.20">
    <property type="match status" value="1"/>
</dbReference>
<keyword evidence="1" id="KW-0479">Metal-binding</keyword>
<organism evidence="3 4">
    <name type="scientific">Streptomyces atratus</name>
    <dbReference type="NCBI Taxonomy" id="1893"/>
    <lineage>
        <taxon>Bacteria</taxon>
        <taxon>Bacillati</taxon>
        <taxon>Actinomycetota</taxon>
        <taxon>Actinomycetes</taxon>
        <taxon>Kitasatosporales</taxon>
        <taxon>Streptomycetaceae</taxon>
        <taxon>Streptomyces</taxon>
    </lineage>
</organism>
<dbReference type="AlphaFoldDB" id="A0A1K2A0V7"/>
<dbReference type="Proteomes" id="UP000181909">
    <property type="component" value="Unassembled WGS sequence"/>
</dbReference>
<evidence type="ECO:0000259" key="2">
    <source>
        <dbReference type="Pfam" id="PF13243"/>
    </source>
</evidence>
<dbReference type="STRING" id="1893.SAMN02787144_1006180"/>
<dbReference type="GO" id="GO:0016740">
    <property type="term" value="F:transferase activity"/>
    <property type="evidence" value="ECO:0007669"/>
    <property type="project" value="UniProtKB-KW"/>
</dbReference>
<dbReference type="GO" id="GO:0000287">
    <property type="term" value="F:magnesium ion binding"/>
    <property type="evidence" value="ECO:0007669"/>
    <property type="project" value="TreeGrafter"/>
</dbReference>
<dbReference type="InterPro" id="IPR050148">
    <property type="entry name" value="Terpene_synthase-like"/>
</dbReference>
<keyword evidence="3" id="KW-0808">Transferase</keyword>
<gene>
    <name evidence="3" type="ORF">SAMN02787144_1006180</name>
</gene>
<dbReference type="InterPro" id="IPR032696">
    <property type="entry name" value="SQ_cyclase_C"/>
</dbReference>
<dbReference type="SUPFAM" id="SSF48239">
    <property type="entry name" value="Terpenoid cyclases/Protein prenyltransferases"/>
    <property type="match status" value="1"/>
</dbReference>
<name>A0A1K2A0V7_STRAR</name>
<dbReference type="InterPro" id="IPR008930">
    <property type="entry name" value="Terpenoid_cyclase/PrenylTrfase"/>
</dbReference>
<dbReference type="Gene3D" id="1.50.10.160">
    <property type="match status" value="1"/>
</dbReference>
<evidence type="ECO:0000313" key="4">
    <source>
        <dbReference type="Proteomes" id="UP000181909"/>
    </source>
</evidence>
<dbReference type="Pfam" id="PF13243">
    <property type="entry name" value="SQHop_cyclase_C"/>
    <property type="match status" value="1"/>
</dbReference>
<evidence type="ECO:0000313" key="3">
    <source>
        <dbReference type="EMBL" id="SFX79341.1"/>
    </source>
</evidence>
<evidence type="ECO:0000256" key="1">
    <source>
        <dbReference type="ARBA" id="ARBA00022723"/>
    </source>
</evidence>
<dbReference type="PANTHER" id="PTHR31739:SF25">
    <property type="entry name" value="(E,E)-GERANYLLINALOOL SYNTHASE"/>
    <property type="match status" value="1"/>
</dbReference>
<accession>A0A1K2A0V7</accession>
<dbReference type="GO" id="GO:0016102">
    <property type="term" value="P:diterpenoid biosynthetic process"/>
    <property type="evidence" value="ECO:0007669"/>
    <property type="project" value="TreeGrafter"/>
</dbReference>
<dbReference type="GO" id="GO:0010333">
    <property type="term" value="F:terpene synthase activity"/>
    <property type="evidence" value="ECO:0007669"/>
    <property type="project" value="InterPro"/>
</dbReference>
<dbReference type="EMBL" id="FPJO01000006">
    <property type="protein sequence ID" value="SFX79341.1"/>
    <property type="molecule type" value="Genomic_DNA"/>
</dbReference>
<feature type="domain" description="Squalene cyclase C-terminal" evidence="2">
    <location>
        <begin position="368"/>
        <end position="450"/>
    </location>
</feature>
<proteinExistence type="predicted"/>
<dbReference type="OrthoDB" id="9758578at2"/>